<protein>
    <submittedName>
        <fullName evidence="1">Uncharacterized protein</fullName>
    </submittedName>
</protein>
<sequence length="328" mass="35438">MIAARPTRRFSVLEAEPRVDATQDQSSSKPQLIINNLRFDRPAPVRLLRNAFYVEDARATLKTRGFYAVPTALDRHALTRLAPRVAVAGASLDDLEAQDDALLAALLAEASAEARRATGLEAFASDVQFRDTQHRTSSAPFLNFHLDAPVVGLFAVVSFMRTFPHLDARGLGCATLGEALGDARVRKALATSGIAYDVANRAPRPGQVNYWLQLTDACPRAAPPLAFFDKATSSALCDACARQRDACSEHPDDGVRAALDAALDAAAVLSEARGRALVWDACRVLHAAVYLPERAAPRCSVEVRCSVLSRADVLRHRDALVATIKEAM</sequence>
<keyword evidence="2" id="KW-1185">Reference proteome</keyword>
<gene>
    <name evidence="1" type="ORF">PECAL_5P22840</name>
</gene>
<accession>A0A8J2X2I9</accession>
<name>A0A8J2X2I9_9STRA</name>
<organism evidence="1 2">
    <name type="scientific">Pelagomonas calceolata</name>
    <dbReference type="NCBI Taxonomy" id="35677"/>
    <lineage>
        <taxon>Eukaryota</taxon>
        <taxon>Sar</taxon>
        <taxon>Stramenopiles</taxon>
        <taxon>Ochrophyta</taxon>
        <taxon>Pelagophyceae</taxon>
        <taxon>Pelagomonadales</taxon>
        <taxon>Pelagomonadaceae</taxon>
        <taxon>Pelagomonas</taxon>
    </lineage>
</organism>
<proteinExistence type="predicted"/>
<evidence type="ECO:0000313" key="2">
    <source>
        <dbReference type="Proteomes" id="UP000789595"/>
    </source>
</evidence>
<dbReference type="Proteomes" id="UP000789595">
    <property type="component" value="Unassembled WGS sequence"/>
</dbReference>
<reference evidence="1" key="1">
    <citation type="submission" date="2021-11" db="EMBL/GenBank/DDBJ databases">
        <authorList>
            <consortium name="Genoscope - CEA"/>
            <person name="William W."/>
        </authorList>
    </citation>
    <scope>NUCLEOTIDE SEQUENCE</scope>
</reference>
<dbReference type="AlphaFoldDB" id="A0A8J2X2I9"/>
<dbReference type="EMBL" id="CAKKNE010000005">
    <property type="protein sequence ID" value="CAH0377763.1"/>
    <property type="molecule type" value="Genomic_DNA"/>
</dbReference>
<comment type="caution">
    <text evidence="1">The sequence shown here is derived from an EMBL/GenBank/DDBJ whole genome shotgun (WGS) entry which is preliminary data.</text>
</comment>
<evidence type="ECO:0000313" key="1">
    <source>
        <dbReference type="EMBL" id="CAH0377763.1"/>
    </source>
</evidence>